<evidence type="ECO:0000313" key="3">
    <source>
        <dbReference type="EMBL" id="OGM19856.1"/>
    </source>
</evidence>
<protein>
    <recommendedName>
        <fullName evidence="2">Transglycosylase SLT domain-containing protein</fullName>
    </recommendedName>
</protein>
<dbReference type="Pfam" id="PF01464">
    <property type="entry name" value="SLT"/>
    <property type="match status" value="1"/>
</dbReference>
<feature type="region of interest" description="Disordered" evidence="1">
    <location>
        <begin position="40"/>
        <end position="82"/>
    </location>
</feature>
<sequence>MKILIIFIASVLIGALLGFLLLTKSEPIKVLGSLIERPTLTPTPTPSPSLTSSPTPTPSPLPTDTPTPIPTFSPTPTSVSQPKFTSAEINSFIERFAGQYGVDPNVLRHIATCESGFNADSINGPYVGLYQFSSSTWSNNRALLGEEKDPDLRFNAEEAVQTAAYLVSIGKKGIWPNCYP</sequence>
<dbReference type="EMBL" id="MGGD01000053">
    <property type="protein sequence ID" value="OGM19856.1"/>
    <property type="molecule type" value="Genomic_DNA"/>
</dbReference>
<feature type="domain" description="Transglycosylase SLT" evidence="2">
    <location>
        <begin position="94"/>
        <end position="167"/>
    </location>
</feature>
<gene>
    <name evidence="3" type="ORF">A2771_01945</name>
</gene>
<dbReference type="InterPro" id="IPR008258">
    <property type="entry name" value="Transglycosylase_SLT_dom_1"/>
</dbReference>
<dbReference type="Proteomes" id="UP000176741">
    <property type="component" value="Unassembled WGS sequence"/>
</dbReference>
<feature type="compositionally biased region" description="Pro residues" evidence="1">
    <location>
        <begin position="55"/>
        <end position="73"/>
    </location>
</feature>
<name>A0A1F7XXV0_9BACT</name>
<evidence type="ECO:0000313" key="4">
    <source>
        <dbReference type="Proteomes" id="UP000176741"/>
    </source>
</evidence>
<dbReference type="Gene3D" id="1.10.530.10">
    <property type="match status" value="1"/>
</dbReference>
<organism evidence="3 4">
    <name type="scientific">Candidatus Woesebacteria bacterium RIFCSPHIGHO2_01_FULL_38_26b</name>
    <dbReference type="NCBI Taxonomy" id="1802491"/>
    <lineage>
        <taxon>Bacteria</taxon>
        <taxon>Candidatus Woeseibacteriota</taxon>
    </lineage>
</organism>
<dbReference type="InterPro" id="IPR023346">
    <property type="entry name" value="Lysozyme-like_dom_sf"/>
</dbReference>
<comment type="caution">
    <text evidence="3">The sequence shown here is derived from an EMBL/GenBank/DDBJ whole genome shotgun (WGS) entry which is preliminary data.</text>
</comment>
<dbReference type="AlphaFoldDB" id="A0A1F7XXV0"/>
<proteinExistence type="predicted"/>
<accession>A0A1F7XXV0</accession>
<reference evidence="3 4" key="1">
    <citation type="journal article" date="2016" name="Nat. Commun.">
        <title>Thousands of microbial genomes shed light on interconnected biogeochemical processes in an aquifer system.</title>
        <authorList>
            <person name="Anantharaman K."/>
            <person name="Brown C.T."/>
            <person name="Hug L.A."/>
            <person name="Sharon I."/>
            <person name="Castelle C.J."/>
            <person name="Probst A.J."/>
            <person name="Thomas B.C."/>
            <person name="Singh A."/>
            <person name="Wilkins M.J."/>
            <person name="Karaoz U."/>
            <person name="Brodie E.L."/>
            <person name="Williams K.H."/>
            <person name="Hubbard S.S."/>
            <person name="Banfield J.F."/>
        </authorList>
    </citation>
    <scope>NUCLEOTIDE SEQUENCE [LARGE SCALE GENOMIC DNA]</scope>
</reference>
<dbReference type="SUPFAM" id="SSF53955">
    <property type="entry name" value="Lysozyme-like"/>
    <property type="match status" value="1"/>
</dbReference>
<evidence type="ECO:0000259" key="2">
    <source>
        <dbReference type="Pfam" id="PF01464"/>
    </source>
</evidence>
<evidence type="ECO:0000256" key="1">
    <source>
        <dbReference type="SAM" id="MobiDB-lite"/>
    </source>
</evidence>